<dbReference type="InterPro" id="IPR008979">
    <property type="entry name" value="Galactose-bd-like_sf"/>
</dbReference>
<dbReference type="PANTHER" id="PTHR36848:SF2">
    <property type="entry name" value="SECRETED PROTEIN"/>
    <property type="match status" value="1"/>
</dbReference>
<accession>A0A365HC36</accession>
<sequence length="1079" mass="116399">MPGESSPGGRPVPYPPRVSPVVPAPAETASRGECTAPPAAGRARTSGGGAGPRSPQPSIRHGPAAKGTVVLPPRFAGTPLRRTSLNTEERGFTRRRVLQAGTAAGAGLALTWGTPLNPATADASVPADRFVRPGAAVRPKFRWWWPDGHIDPAEIRREIDQIADAGFGGAEIVAVHHSIRDKSVLDPIKHGWGTPAWNAGVEAALEQAKRRGITVDLTIGPAWPAAVPTLTPDSPAAVKELAYGSAEVAGGTTYGGPVPAAVVAPEHGVTQQKLLLVQAVRLDPALSTKDETGLAADSVQDVTGRVTGDRIEWTAPADGTWLLLAYWERGSGQTPESGPHTSPESSVVDHFSRAGTQAVIDFWESRLLTKNIRRLLKDAGGALFEDSIELETQSLNWTPNLLAEFAQRRGYRLEPYLPVVLRNDEDPVHTYESQLTRHVRHDYWQTVSDLFNEYHFEPLTKWAHSLGLEFRAQPYGLETDSIQSAAIIDIPEGESLGFKNLDDYRALAGGRDMAGRKILSSEAGAYQGGAYNTTWEKLLLTMNGAYAAGLNQTVLHGFSYATAPGVKWPGFAGFTPYNGGIGFSESWGPRHPTWRHVRDVADYFARVHQTTQAGTNKIDVAVFRQKGRSKTGLGAGWFTATGIPLGWTHQLVSAPLLDLPAAKVSGGRLAPHGPAYKLLVVEGDVLGGNECTLPVEVAERLLKLTRAGLPLLFIGDWSAASVPGVARPGENEKLRALLAGLLRQPRVRNVPDRASTPTALADLGLRPDVEHAQSSTLLHARRTDGDTDYYYFSNGKHAETVKPPVAAIDHQVTLTRADRDAVPYRLDPWTGEIERIALYTEDRDRVTLRVALRPGESTVVVLASSRWLKGRPSRDPHATATEAEEIRFGVRGLVIRGSSAGTYATTLSDGRTARTTLGAVPAPIEPAGWTLEVDDFRPGATPTQTEIARVSVTLDALKAWPDIPELADASGVGRYRTTVHLPEWAADHGARLELGEVFDTCRVTVNGHRLPPVDPLNPVVDAGRYLRRGTNTIEVEVATTLNNRLRVADPAVYGGASRQKYGLLGPVRLVPYREAGVQR</sequence>
<organism evidence="2 3">
    <name type="scientific">Actinomadura craniellae</name>
    <dbReference type="NCBI Taxonomy" id="2231787"/>
    <lineage>
        <taxon>Bacteria</taxon>
        <taxon>Bacillati</taxon>
        <taxon>Actinomycetota</taxon>
        <taxon>Actinomycetes</taxon>
        <taxon>Streptosporangiales</taxon>
        <taxon>Thermomonosporaceae</taxon>
        <taxon>Actinomadura</taxon>
    </lineage>
</organism>
<dbReference type="AlphaFoldDB" id="A0A365HC36"/>
<evidence type="ECO:0000313" key="3">
    <source>
        <dbReference type="Proteomes" id="UP000251891"/>
    </source>
</evidence>
<keyword evidence="3" id="KW-1185">Reference proteome</keyword>
<feature type="compositionally biased region" description="Low complexity" evidence="1">
    <location>
        <begin position="35"/>
        <end position="45"/>
    </location>
</feature>
<gene>
    <name evidence="2" type="ORF">DPM19_00375</name>
</gene>
<dbReference type="Gene3D" id="2.60.120.260">
    <property type="entry name" value="Galactose-binding domain-like"/>
    <property type="match status" value="1"/>
</dbReference>
<dbReference type="EMBL" id="QLYX01000001">
    <property type="protein sequence ID" value="RAY16680.1"/>
    <property type="molecule type" value="Genomic_DNA"/>
</dbReference>
<protein>
    <submittedName>
        <fullName evidence="2">Alpha-L-rhamnosidase</fullName>
    </submittedName>
</protein>
<evidence type="ECO:0000256" key="1">
    <source>
        <dbReference type="SAM" id="MobiDB-lite"/>
    </source>
</evidence>
<dbReference type="Pfam" id="PF17132">
    <property type="entry name" value="Glyco_hydro_106"/>
    <property type="match status" value="1"/>
</dbReference>
<dbReference type="OrthoDB" id="9761519at2"/>
<dbReference type="PROSITE" id="PS51318">
    <property type="entry name" value="TAT"/>
    <property type="match status" value="1"/>
</dbReference>
<feature type="region of interest" description="Disordered" evidence="1">
    <location>
        <begin position="1"/>
        <end position="78"/>
    </location>
</feature>
<evidence type="ECO:0000313" key="2">
    <source>
        <dbReference type="EMBL" id="RAY16680.1"/>
    </source>
</evidence>
<dbReference type="InterPro" id="IPR006311">
    <property type="entry name" value="TAT_signal"/>
</dbReference>
<dbReference type="Proteomes" id="UP000251891">
    <property type="component" value="Unassembled WGS sequence"/>
</dbReference>
<dbReference type="SUPFAM" id="SSF49785">
    <property type="entry name" value="Galactose-binding domain-like"/>
    <property type="match status" value="1"/>
</dbReference>
<comment type="caution">
    <text evidence="2">The sequence shown here is derived from an EMBL/GenBank/DDBJ whole genome shotgun (WGS) entry which is preliminary data.</text>
</comment>
<dbReference type="PANTHER" id="PTHR36848">
    <property type="entry name" value="DNA-BINDING PROTEIN (PUTATIVE SECRETED PROTEIN)-RELATED"/>
    <property type="match status" value="1"/>
</dbReference>
<name>A0A365HC36_9ACTN</name>
<proteinExistence type="predicted"/>
<reference evidence="2 3" key="1">
    <citation type="submission" date="2018-06" db="EMBL/GenBank/DDBJ databases">
        <title>Actinomadura craniellae sp. nov. isolated from marine sponge Craniella sp.</title>
        <authorList>
            <person name="Li L."/>
            <person name="Xu Q.H."/>
            <person name="Lin H.W."/>
            <person name="Lu Y.H."/>
        </authorList>
    </citation>
    <scope>NUCLEOTIDE SEQUENCE [LARGE SCALE GENOMIC DNA]</scope>
    <source>
        <strain evidence="2 3">LHW63021</strain>
    </source>
</reference>
<dbReference type="InterPro" id="IPR053161">
    <property type="entry name" value="Ulvan_degrading_GH"/>
</dbReference>